<dbReference type="AlphaFoldDB" id="A0A444YAR9"/>
<protein>
    <submittedName>
        <fullName evidence="3">Uncharacterized protein</fullName>
    </submittedName>
</protein>
<proteinExistence type="predicted"/>
<name>A0A444YAR9_ARAHY</name>
<gene>
    <name evidence="3" type="ORF">Ahy_B07g086746</name>
</gene>
<comment type="caution">
    <text evidence="3">The sequence shown here is derived from an EMBL/GenBank/DDBJ whole genome shotgun (WGS) entry which is preliminary data.</text>
</comment>
<feature type="signal peptide" evidence="2">
    <location>
        <begin position="1"/>
        <end position="20"/>
    </location>
</feature>
<dbReference type="STRING" id="3818.A0A444YAR9"/>
<feature type="chain" id="PRO_5019009115" evidence="2">
    <location>
        <begin position="21"/>
        <end position="235"/>
    </location>
</feature>
<evidence type="ECO:0000313" key="3">
    <source>
        <dbReference type="EMBL" id="RYQ98917.1"/>
    </source>
</evidence>
<sequence length="235" mass="26327">MLLELKTIIILTWELGVGVGTNTGGASEEGAYIDIGDISLGYETELLDSYDGDFDEPIRRKKYPRHNEADMSSIAEFKEVIKEHALLNGRNIRYVKNDQVRCRVRYKDLGGECPWMTFASKVKKFGCVRLKTWKSKHICGRNYSASSNWIAKKITNNLSRGKDMKLGTVHRARIKTREIVHEKAVQQYEKFDYVLIFSKNNPGFGSSPQLSTVPEGSAPASQGSISASQGDVAED</sequence>
<reference evidence="3 4" key="1">
    <citation type="submission" date="2019-01" db="EMBL/GenBank/DDBJ databases">
        <title>Sequencing of cultivated peanut Arachis hypogaea provides insights into genome evolution and oil improvement.</title>
        <authorList>
            <person name="Chen X."/>
        </authorList>
    </citation>
    <scope>NUCLEOTIDE SEQUENCE [LARGE SCALE GENOMIC DNA]</scope>
    <source>
        <strain evidence="4">cv. Fuhuasheng</strain>
        <tissue evidence="3">Leaves</tissue>
    </source>
</reference>
<dbReference type="EMBL" id="SDMP01000017">
    <property type="protein sequence ID" value="RYQ98917.1"/>
    <property type="molecule type" value="Genomic_DNA"/>
</dbReference>
<dbReference type="Proteomes" id="UP000289738">
    <property type="component" value="Chromosome B07"/>
</dbReference>
<evidence type="ECO:0000313" key="4">
    <source>
        <dbReference type="Proteomes" id="UP000289738"/>
    </source>
</evidence>
<evidence type="ECO:0000256" key="2">
    <source>
        <dbReference type="SAM" id="SignalP"/>
    </source>
</evidence>
<keyword evidence="4" id="KW-1185">Reference proteome</keyword>
<feature type="compositionally biased region" description="Polar residues" evidence="1">
    <location>
        <begin position="206"/>
        <end position="229"/>
    </location>
</feature>
<feature type="region of interest" description="Disordered" evidence="1">
    <location>
        <begin position="206"/>
        <end position="235"/>
    </location>
</feature>
<evidence type="ECO:0000256" key="1">
    <source>
        <dbReference type="SAM" id="MobiDB-lite"/>
    </source>
</evidence>
<organism evidence="3 4">
    <name type="scientific">Arachis hypogaea</name>
    <name type="common">Peanut</name>
    <dbReference type="NCBI Taxonomy" id="3818"/>
    <lineage>
        <taxon>Eukaryota</taxon>
        <taxon>Viridiplantae</taxon>
        <taxon>Streptophyta</taxon>
        <taxon>Embryophyta</taxon>
        <taxon>Tracheophyta</taxon>
        <taxon>Spermatophyta</taxon>
        <taxon>Magnoliopsida</taxon>
        <taxon>eudicotyledons</taxon>
        <taxon>Gunneridae</taxon>
        <taxon>Pentapetalae</taxon>
        <taxon>rosids</taxon>
        <taxon>fabids</taxon>
        <taxon>Fabales</taxon>
        <taxon>Fabaceae</taxon>
        <taxon>Papilionoideae</taxon>
        <taxon>50 kb inversion clade</taxon>
        <taxon>dalbergioids sensu lato</taxon>
        <taxon>Dalbergieae</taxon>
        <taxon>Pterocarpus clade</taxon>
        <taxon>Arachis</taxon>
    </lineage>
</organism>
<accession>A0A444YAR9</accession>
<keyword evidence="2" id="KW-0732">Signal</keyword>